<dbReference type="GO" id="GO:0050734">
    <property type="term" value="F:hydroxycinnamoyltransferase activity"/>
    <property type="evidence" value="ECO:0007669"/>
    <property type="project" value="UniProtKB-ARBA"/>
</dbReference>
<dbReference type="Gene3D" id="3.30.559.10">
    <property type="entry name" value="Chloramphenicol acetyltransferase-like domain"/>
    <property type="match status" value="1"/>
</dbReference>
<sequence>MAAMPLLAFACPSTRGVSLQDSSRKYRSSCCRPKGIEDWGGGLLDWVLGESMEVDEMGKFWSRVTQNKPNGPRALEFANFAKPMGGTAINTGSSPRFDVFGKDFGWGRPATVRSGGTDKFDGKVTVYEGPTGAGSMSLEVCLTPVALAKLVADEEFMDAVTAP</sequence>
<reference evidence="3" key="1">
    <citation type="journal article" date="2005" name="Nature">
        <title>The map-based sequence of the rice genome.</title>
        <authorList>
            <consortium name="International rice genome sequencing project (IRGSP)"/>
            <person name="Matsumoto T."/>
            <person name="Wu J."/>
            <person name="Kanamori H."/>
            <person name="Katayose Y."/>
            <person name="Fujisawa M."/>
            <person name="Namiki N."/>
            <person name="Mizuno H."/>
            <person name="Yamamoto K."/>
            <person name="Antonio B.A."/>
            <person name="Baba T."/>
            <person name="Sakata K."/>
            <person name="Nagamura Y."/>
            <person name="Aoki H."/>
            <person name="Arikawa K."/>
            <person name="Arita K."/>
            <person name="Bito T."/>
            <person name="Chiden Y."/>
            <person name="Fujitsuka N."/>
            <person name="Fukunaka R."/>
            <person name="Hamada M."/>
            <person name="Harada C."/>
            <person name="Hayashi A."/>
            <person name="Hijishita S."/>
            <person name="Honda M."/>
            <person name="Hosokawa S."/>
            <person name="Ichikawa Y."/>
            <person name="Idonuma A."/>
            <person name="Iijima M."/>
            <person name="Ikeda M."/>
            <person name="Ikeno M."/>
            <person name="Ito K."/>
            <person name="Ito S."/>
            <person name="Ito T."/>
            <person name="Ito Y."/>
            <person name="Ito Y."/>
            <person name="Iwabuchi A."/>
            <person name="Kamiya K."/>
            <person name="Karasawa W."/>
            <person name="Kurita K."/>
            <person name="Katagiri S."/>
            <person name="Kikuta A."/>
            <person name="Kobayashi H."/>
            <person name="Kobayashi N."/>
            <person name="Machita K."/>
            <person name="Maehara T."/>
            <person name="Masukawa M."/>
            <person name="Mizubayashi T."/>
            <person name="Mukai Y."/>
            <person name="Nagasaki H."/>
            <person name="Nagata Y."/>
            <person name="Naito S."/>
            <person name="Nakashima M."/>
            <person name="Nakama Y."/>
            <person name="Nakamichi Y."/>
            <person name="Nakamura M."/>
            <person name="Meguro A."/>
            <person name="Negishi M."/>
            <person name="Ohta I."/>
            <person name="Ohta T."/>
            <person name="Okamoto M."/>
            <person name="Ono N."/>
            <person name="Saji S."/>
            <person name="Sakaguchi M."/>
            <person name="Sakai K."/>
            <person name="Shibata M."/>
            <person name="Shimokawa T."/>
            <person name="Song J."/>
            <person name="Takazaki Y."/>
            <person name="Terasawa K."/>
            <person name="Tsugane M."/>
            <person name="Tsuji K."/>
            <person name="Ueda S."/>
            <person name="Waki K."/>
            <person name="Yamagata H."/>
            <person name="Yamamoto M."/>
            <person name="Yamamoto S."/>
            <person name="Yamane H."/>
            <person name="Yoshiki S."/>
            <person name="Yoshihara R."/>
            <person name="Yukawa K."/>
            <person name="Zhong H."/>
            <person name="Yano M."/>
            <person name="Yuan Q."/>
            <person name="Ouyang S."/>
            <person name="Liu J."/>
            <person name="Jones K.M."/>
            <person name="Gansberger K."/>
            <person name="Moffat K."/>
            <person name="Hill J."/>
            <person name="Bera J."/>
            <person name="Fadrosh D."/>
            <person name="Jin S."/>
            <person name="Johri S."/>
            <person name="Kim M."/>
            <person name="Overton L."/>
            <person name="Reardon M."/>
            <person name="Tsitrin T."/>
            <person name="Vuong H."/>
            <person name="Weaver B."/>
            <person name="Ciecko A."/>
            <person name="Tallon L."/>
            <person name="Jackson J."/>
            <person name="Pai G."/>
            <person name="Aken S.V."/>
            <person name="Utterback T."/>
            <person name="Reidmuller S."/>
            <person name="Feldblyum T."/>
            <person name="Hsiao J."/>
            <person name="Zismann V."/>
            <person name="Iobst S."/>
            <person name="de Vazeille A.R."/>
            <person name="Buell C.R."/>
            <person name="Ying K."/>
            <person name="Li Y."/>
            <person name="Lu T."/>
            <person name="Huang Y."/>
            <person name="Zhao Q."/>
            <person name="Feng Q."/>
            <person name="Zhang L."/>
            <person name="Zhu J."/>
            <person name="Weng Q."/>
            <person name="Mu J."/>
            <person name="Lu Y."/>
            <person name="Fan D."/>
            <person name="Liu Y."/>
            <person name="Guan J."/>
            <person name="Zhang Y."/>
            <person name="Yu S."/>
            <person name="Liu X."/>
            <person name="Zhang Y."/>
            <person name="Hong G."/>
            <person name="Han B."/>
            <person name="Choisne N."/>
            <person name="Demange N."/>
            <person name="Orjeda G."/>
            <person name="Samain S."/>
            <person name="Cattolico L."/>
            <person name="Pelletier E."/>
            <person name="Couloux A."/>
            <person name="Segurens B."/>
            <person name="Wincker P."/>
            <person name="D'Hont A."/>
            <person name="Scarpelli C."/>
            <person name="Weissenbach J."/>
            <person name="Salanoubat M."/>
            <person name="Quetier F."/>
            <person name="Yu Y."/>
            <person name="Kim H.R."/>
            <person name="Rambo T."/>
            <person name="Currie J."/>
            <person name="Collura K."/>
            <person name="Luo M."/>
            <person name="Yang T."/>
            <person name="Ammiraju J.S.S."/>
            <person name="Engler F."/>
            <person name="Soderlund C."/>
            <person name="Wing R.A."/>
            <person name="Palmer L.E."/>
            <person name="de la Bastide M."/>
            <person name="Spiegel L."/>
            <person name="Nascimento L."/>
            <person name="Zutavern T."/>
            <person name="O'Shaughnessy A."/>
            <person name="Dike S."/>
            <person name="Dedhia N."/>
            <person name="Preston R."/>
            <person name="Balija V."/>
            <person name="McCombie W.R."/>
            <person name="Chow T."/>
            <person name="Chen H."/>
            <person name="Chung M."/>
            <person name="Chen C."/>
            <person name="Shaw J."/>
            <person name="Wu H."/>
            <person name="Hsiao K."/>
            <person name="Chao Y."/>
            <person name="Chu M."/>
            <person name="Cheng C."/>
            <person name="Hour A."/>
            <person name="Lee P."/>
            <person name="Lin S."/>
            <person name="Lin Y."/>
            <person name="Liou J."/>
            <person name="Liu S."/>
            <person name="Hsing Y."/>
            <person name="Raghuvanshi S."/>
            <person name="Mohanty A."/>
            <person name="Bharti A.K."/>
            <person name="Gaur A."/>
            <person name="Gupta V."/>
            <person name="Kumar D."/>
            <person name="Ravi V."/>
            <person name="Vij S."/>
            <person name="Kapur A."/>
            <person name="Khurana P."/>
            <person name="Khurana P."/>
            <person name="Khurana J.P."/>
            <person name="Tyagi A.K."/>
            <person name="Gaikwad K."/>
            <person name="Singh A."/>
            <person name="Dalal V."/>
            <person name="Srivastava S."/>
            <person name="Dixit A."/>
            <person name="Pal A.K."/>
            <person name="Ghazi I.A."/>
            <person name="Yadav M."/>
            <person name="Pandit A."/>
            <person name="Bhargava A."/>
            <person name="Sureshbabu K."/>
            <person name="Batra K."/>
            <person name="Sharma T.R."/>
            <person name="Mohapatra T."/>
            <person name="Singh N.K."/>
            <person name="Messing J."/>
            <person name="Nelson A.B."/>
            <person name="Fuks G."/>
            <person name="Kavchok S."/>
            <person name="Keizer G."/>
            <person name="Linton E."/>
            <person name="Llaca V."/>
            <person name="Song R."/>
            <person name="Tanyolac B."/>
            <person name="Young S."/>
            <person name="Ho-Il K."/>
            <person name="Hahn J.H."/>
            <person name="Sangsakoo G."/>
            <person name="Vanavichit A."/>
            <person name="de Mattos Luiz.A.T."/>
            <person name="Zimmer P.D."/>
            <person name="Malone G."/>
            <person name="Dellagostin O."/>
            <person name="de Oliveira A.C."/>
            <person name="Bevan M."/>
            <person name="Bancroft I."/>
            <person name="Minx P."/>
            <person name="Cordum H."/>
            <person name="Wilson R."/>
            <person name="Cheng Z."/>
            <person name="Jin W."/>
            <person name="Jiang J."/>
            <person name="Leong S.A."/>
            <person name="Iwama H."/>
            <person name="Gojobori T."/>
            <person name="Itoh T."/>
            <person name="Niimura Y."/>
            <person name="Fujii Y."/>
            <person name="Habara T."/>
            <person name="Sakai H."/>
            <person name="Sato Y."/>
            <person name="Wilson G."/>
            <person name="Kumar K."/>
            <person name="McCouch S."/>
            <person name="Juretic N."/>
            <person name="Hoen D."/>
            <person name="Wright S."/>
            <person name="Bruskiewich R."/>
            <person name="Bureau T."/>
            <person name="Miyao A."/>
            <person name="Hirochika H."/>
            <person name="Nishikawa T."/>
            <person name="Kadowaki K."/>
            <person name="Sugiura M."/>
            <person name="Burr B."/>
            <person name="Sasaki T."/>
        </authorList>
    </citation>
    <scope>NUCLEOTIDE SEQUENCE [LARGE SCALE GENOMIC DNA]</scope>
    <source>
        <strain evidence="3">cv. Nipponbare</strain>
    </source>
</reference>
<dbReference type="InterPro" id="IPR023213">
    <property type="entry name" value="CAT-like_dom_sf"/>
</dbReference>
<evidence type="ECO:0000313" key="2">
    <source>
        <dbReference type="EMBL" id="CAD40565.2"/>
    </source>
</evidence>
<evidence type="ECO:0000256" key="1">
    <source>
        <dbReference type="ARBA" id="ARBA00022679"/>
    </source>
</evidence>
<keyword evidence="1" id="KW-0808">Transferase</keyword>
<dbReference type="OMA" id="CRPKGIE"/>
<dbReference type="PANTHER" id="PTHR31896">
    <property type="entry name" value="FAMILY REGULATORY PROTEIN, PUTATIVE (AFU_ORTHOLOGUE AFUA_3G14730)-RELATED"/>
    <property type="match status" value="1"/>
</dbReference>
<name>A0A0P0W987_ORYSJ</name>
<organism evidence="2 3">
    <name type="scientific">Oryza sativa subsp. japonica</name>
    <name type="common">Rice</name>
    <dbReference type="NCBI Taxonomy" id="39947"/>
    <lineage>
        <taxon>Eukaryota</taxon>
        <taxon>Viridiplantae</taxon>
        <taxon>Streptophyta</taxon>
        <taxon>Embryophyta</taxon>
        <taxon>Tracheophyta</taxon>
        <taxon>Spermatophyta</taxon>
        <taxon>Magnoliopsida</taxon>
        <taxon>Liliopsida</taxon>
        <taxon>Poales</taxon>
        <taxon>Poaceae</taxon>
        <taxon>BOP clade</taxon>
        <taxon>Oryzoideae</taxon>
        <taxon>Oryzeae</taxon>
        <taxon>Oryzinae</taxon>
        <taxon>Oryza</taxon>
        <taxon>Oryza sativa</taxon>
    </lineage>
</organism>
<dbReference type="AlphaFoldDB" id="A0A0P0W987"/>
<gene>
    <name evidence="2" type="primary">OSJNBa0069D17.14</name>
</gene>
<reference evidence="3" key="2">
    <citation type="journal article" date="2008" name="Nucleic Acids Res.">
        <title>The rice annotation project database (RAP-DB): 2008 update.</title>
        <authorList>
            <consortium name="The rice annotation project (RAP)"/>
        </authorList>
    </citation>
    <scope>GENOME REANNOTATION</scope>
    <source>
        <strain evidence="3">cv. Nipponbare</strain>
    </source>
</reference>
<dbReference type="EMBL" id="AL662979">
    <property type="protein sequence ID" value="CAD40565.2"/>
    <property type="molecule type" value="Genomic_DNA"/>
</dbReference>
<dbReference type="Gramene" id="Os04t0374601-00">
    <property type="protein sequence ID" value="Os04t0374601-00"/>
    <property type="gene ID" value="Os04g0374601"/>
</dbReference>
<dbReference type="Proteomes" id="UP000000763">
    <property type="component" value="Chromosome 4"/>
</dbReference>
<dbReference type="PANTHER" id="PTHR31896:SF9">
    <property type="entry name" value="OS08G0111500 PROTEIN"/>
    <property type="match status" value="1"/>
</dbReference>
<dbReference type="InterPro" id="IPR051283">
    <property type="entry name" value="Sec_Metabolite_Acyltrans"/>
</dbReference>
<protein>
    <submittedName>
        <fullName evidence="2">OSJNBa0069D17.14 protein</fullName>
    </submittedName>
</protein>
<accession>A0A0P0W987</accession>
<proteinExistence type="predicted"/>
<dbReference type="Pfam" id="PF02458">
    <property type="entry name" value="Transferase"/>
    <property type="match status" value="1"/>
</dbReference>
<evidence type="ECO:0000313" key="3">
    <source>
        <dbReference type="Proteomes" id="UP000000763"/>
    </source>
</evidence>